<organism evidence="2 3">
    <name type="scientific">Hyaloscypha hepaticicola</name>
    <dbReference type="NCBI Taxonomy" id="2082293"/>
    <lineage>
        <taxon>Eukaryota</taxon>
        <taxon>Fungi</taxon>
        <taxon>Dikarya</taxon>
        <taxon>Ascomycota</taxon>
        <taxon>Pezizomycotina</taxon>
        <taxon>Leotiomycetes</taxon>
        <taxon>Helotiales</taxon>
        <taxon>Hyaloscyphaceae</taxon>
        <taxon>Hyaloscypha</taxon>
    </lineage>
</organism>
<gene>
    <name evidence="2" type="ORF">NA56DRAFT_719614</name>
</gene>
<proteinExistence type="predicted"/>
<protein>
    <submittedName>
        <fullName evidence="2">Uncharacterized protein</fullName>
    </submittedName>
</protein>
<evidence type="ECO:0000313" key="2">
    <source>
        <dbReference type="EMBL" id="PMD22063.1"/>
    </source>
</evidence>
<accession>A0A2J6Q752</accession>
<dbReference type="EMBL" id="KZ613479">
    <property type="protein sequence ID" value="PMD22063.1"/>
    <property type="molecule type" value="Genomic_DNA"/>
</dbReference>
<keyword evidence="1" id="KW-0175">Coiled coil</keyword>
<keyword evidence="3" id="KW-1185">Reference proteome</keyword>
<dbReference type="AlphaFoldDB" id="A0A2J6Q752"/>
<evidence type="ECO:0000313" key="3">
    <source>
        <dbReference type="Proteomes" id="UP000235672"/>
    </source>
</evidence>
<sequence>MDPSPYTHAEHQWVALQLRSETAVEGKANNLQAQLLKQSKEVEELESMEQQAFKLELKSEREALEEQFNARNNRLQCDQDNKLKALLARHARELLDHSTETEEKIREAKDEASKVKNDQQRCQKQREAELELKFQERRQQLKNKEEEADAEVARMALEAIKKQVALSTALGAAHLVSSLPPAEITLKSKANAPLSKLVDAGTGTAASPQTASSAELPAIISHERSGPDSTMTPRDAPDNANRFNLDRVCYPTTNNRYYLWMSTEDILPHQLRLENGIYIPYVDDSMGGSDYARWMFSPVRVIKIEYCDKDRLVKVILLHPGGDIGVQQTYILFGLRDGVESFLRSFGKISPKTTIVEVERISLGPLPGH</sequence>
<evidence type="ECO:0000256" key="1">
    <source>
        <dbReference type="SAM" id="Coils"/>
    </source>
</evidence>
<feature type="coiled-coil region" evidence="1">
    <location>
        <begin position="28"/>
        <end position="163"/>
    </location>
</feature>
<dbReference type="Proteomes" id="UP000235672">
    <property type="component" value="Unassembled WGS sequence"/>
</dbReference>
<dbReference type="OrthoDB" id="10376092at2759"/>
<name>A0A2J6Q752_9HELO</name>
<reference evidence="2 3" key="1">
    <citation type="submission" date="2016-05" db="EMBL/GenBank/DDBJ databases">
        <title>A degradative enzymes factory behind the ericoid mycorrhizal symbiosis.</title>
        <authorList>
            <consortium name="DOE Joint Genome Institute"/>
            <person name="Martino E."/>
            <person name="Morin E."/>
            <person name="Grelet G."/>
            <person name="Kuo A."/>
            <person name="Kohler A."/>
            <person name="Daghino S."/>
            <person name="Barry K."/>
            <person name="Choi C."/>
            <person name="Cichocki N."/>
            <person name="Clum A."/>
            <person name="Copeland A."/>
            <person name="Hainaut M."/>
            <person name="Haridas S."/>
            <person name="Labutti K."/>
            <person name="Lindquist E."/>
            <person name="Lipzen A."/>
            <person name="Khouja H.-R."/>
            <person name="Murat C."/>
            <person name="Ohm R."/>
            <person name="Olson A."/>
            <person name="Spatafora J."/>
            <person name="Veneault-Fourrey C."/>
            <person name="Henrissat B."/>
            <person name="Grigoriev I."/>
            <person name="Martin F."/>
            <person name="Perotto S."/>
        </authorList>
    </citation>
    <scope>NUCLEOTIDE SEQUENCE [LARGE SCALE GENOMIC DNA]</scope>
    <source>
        <strain evidence="2 3">UAMH 7357</strain>
    </source>
</reference>